<proteinExistence type="predicted"/>
<evidence type="ECO:0000313" key="9">
    <source>
        <dbReference type="EMBL" id="MFC4264367.1"/>
    </source>
</evidence>
<keyword evidence="3 7" id="KW-0812">Transmembrane</keyword>
<evidence type="ECO:0000256" key="2">
    <source>
        <dbReference type="ARBA" id="ARBA00022475"/>
    </source>
</evidence>
<feature type="transmembrane region" description="Helical" evidence="7">
    <location>
        <begin position="463"/>
        <end position="485"/>
    </location>
</feature>
<feature type="transmembrane region" description="Helical" evidence="7">
    <location>
        <begin position="402"/>
        <end position="420"/>
    </location>
</feature>
<evidence type="ECO:0000256" key="6">
    <source>
        <dbReference type="SAM" id="MobiDB-lite"/>
    </source>
</evidence>
<dbReference type="InterPro" id="IPR024320">
    <property type="entry name" value="LPG_synthase_C"/>
</dbReference>
<dbReference type="SUPFAM" id="SSF144091">
    <property type="entry name" value="Rhomboid-like"/>
    <property type="match status" value="1"/>
</dbReference>
<gene>
    <name evidence="9" type="ORF">ACFOW9_01985</name>
</gene>
<feature type="transmembrane region" description="Helical" evidence="7">
    <location>
        <begin position="20"/>
        <end position="40"/>
    </location>
</feature>
<feature type="transmembrane region" description="Helical" evidence="7">
    <location>
        <begin position="192"/>
        <end position="209"/>
    </location>
</feature>
<keyword evidence="5 7" id="KW-0472">Membrane</keyword>
<dbReference type="PANTHER" id="PTHR34697:SF2">
    <property type="entry name" value="PHOSPHATIDYLGLYCEROL LYSYLTRANSFERASE"/>
    <property type="match status" value="1"/>
</dbReference>
<evidence type="ECO:0000259" key="8">
    <source>
        <dbReference type="Pfam" id="PF09924"/>
    </source>
</evidence>
<feature type="transmembrane region" description="Helical" evidence="7">
    <location>
        <begin position="170"/>
        <end position="186"/>
    </location>
</feature>
<dbReference type="InterPro" id="IPR051211">
    <property type="entry name" value="PG_lysyltransferase"/>
</dbReference>
<protein>
    <submittedName>
        <fullName evidence="9">Bifunctional lysylphosphatidylglycerol flippase/synthetase MprF</fullName>
    </submittedName>
</protein>
<accession>A0ABV8QX79</accession>
<feature type="transmembrane region" description="Helical" evidence="7">
    <location>
        <begin position="321"/>
        <end position="341"/>
    </location>
</feature>
<feature type="compositionally biased region" description="Basic and acidic residues" evidence="6">
    <location>
        <begin position="766"/>
        <end position="783"/>
    </location>
</feature>
<comment type="subcellular location">
    <subcellularLocation>
        <location evidence="1">Cell membrane</location>
        <topology evidence="1">Multi-pass membrane protein</topology>
    </subcellularLocation>
</comment>
<reference evidence="10" key="1">
    <citation type="journal article" date="2019" name="Int. J. Syst. Evol. Microbiol.">
        <title>The Global Catalogue of Microorganisms (GCM) 10K type strain sequencing project: providing services to taxonomists for standard genome sequencing and annotation.</title>
        <authorList>
            <consortium name="The Broad Institute Genomics Platform"/>
            <consortium name="The Broad Institute Genome Sequencing Center for Infectious Disease"/>
            <person name="Wu L."/>
            <person name="Ma J."/>
        </authorList>
    </citation>
    <scope>NUCLEOTIDE SEQUENCE [LARGE SCALE GENOMIC DNA]</scope>
    <source>
        <strain evidence="10">CGMCC 1.10698</strain>
    </source>
</reference>
<keyword evidence="2" id="KW-1003">Cell membrane</keyword>
<feature type="region of interest" description="Disordered" evidence="6">
    <location>
        <begin position="748"/>
        <end position="797"/>
    </location>
</feature>
<feature type="transmembrane region" description="Helical" evidence="7">
    <location>
        <begin position="145"/>
        <end position="163"/>
    </location>
</feature>
<dbReference type="PANTHER" id="PTHR34697">
    <property type="entry name" value="PHOSPHATIDYLGLYCEROL LYSYLTRANSFERASE"/>
    <property type="match status" value="1"/>
</dbReference>
<keyword evidence="10" id="KW-1185">Reference proteome</keyword>
<feature type="transmembrane region" description="Helical" evidence="7">
    <location>
        <begin position="294"/>
        <end position="314"/>
    </location>
</feature>
<feature type="transmembrane region" description="Helical" evidence="7">
    <location>
        <begin position="82"/>
        <end position="100"/>
    </location>
</feature>
<evidence type="ECO:0000256" key="1">
    <source>
        <dbReference type="ARBA" id="ARBA00004651"/>
    </source>
</evidence>
<evidence type="ECO:0000256" key="7">
    <source>
        <dbReference type="SAM" id="Phobius"/>
    </source>
</evidence>
<dbReference type="Pfam" id="PF09924">
    <property type="entry name" value="LPG_synthase_C"/>
    <property type="match status" value="1"/>
</dbReference>
<evidence type="ECO:0000313" key="10">
    <source>
        <dbReference type="Proteomes" id="UP001595773"/>
    </source>
</evidence>
<dbReference type="EMBL" id="JBHSCQ010000004">
    <property type="protein sequence ID" value="MFC4264367.1"/>
    <property type="molecule type" value="Genomic_DNA"/>
</dbReference>
<dbReference type="Proteomes" id="UP001595773">
    <property type="component" value="Unassembled WGS sequence"/>
</dbReference>
<sequence>MSVMPGLDSRSRPRGAAGGWIHRIPLALALTAATVIAGIFTGGWGAGVSKSHAGTWGFQAKDILDGQGWSVLTTLLPGNNPASLLAACAVLLGLLGLAETTLGTTRALMMFVGSQLGAVLLYTLIVEVGSAAGMEWLAGMREATLFGPFAAATGALMAASRGINLLWRRRVRALTFAAALMFSLYVGHAQNIFILLGAIAGLLLGIIFVPSRSQVRGTRSTSREVRTTLAIVVSVFAVGPLMAALAHVPVGPLARLRNLVVNPVPAVSALRGSCTALETGCQEMALNGGSMMESGAHLLALVPMLLLLVCAEGLRRGNRMALWAGVYMHLVIGITSAIYLQVFATFGMPLHRGRRVLSVDISFWEVLPVVLVPFLIGVLLFVFRRHFHIDPDPVLRRRTFSVLSLVLAGFIMLYSVVWLLEGNAGGRYGLLGLLAGLPRLLLPYPFPSSYAAAVYPHGEFSRVLFTLGGGVFWLVSVLGVFSLFLSRRVRGSGVGEKPHVQALVRRGGGSLSWMVLWPNNHYWFNPSGTVAIAYQAHAGVAVTVGGPVGDPAHYDAAVLGFLDHCEVQSLAPCFYSVTDECWEVLHAQGFRRAQVATETLLDIAHMEFTGKEWQNVRTALNKAAKLGISTVWARYSELSTGLRTQILEISEEWVSGKALPEMGFTLGGVQELKDDAVQLCLAVDATGRVHGLTSWLPVFVNGEESSWTLDFMRRNQNAFNGVMEYLIAQAVLNFQGRVPTISLSASPLSIEPDAQPMKTGQPGNPKPREQAPEEGITDRDGRESSVPGATDLPESEHPLAALESTSMKRILALLARTLEPLYGFASLANFKRRFQPRHRTLYMMYQDPLSLPAIGRAVGQAYMPNVSMRQLAKLLRQN</sequence>
<organism evidence="9 10">
    <name type="scientific">Arthrobacter cryoconiti</name>
    <dbReference type="NCBI Taxonomy" id="748907"/>
    <lineage>
        <taxon>Bacteria</taxon>
        <taxon>Bacillati</taxon>
        <taxon>Actinomycetota</taxon>
        <taxon>Actinomycetes</taxon>
        <taxon>Micrococcales</taxon>
        <taxon>Micrococcaceae</taxon>
        <taxon>Arthrobacter</taxon>
    </lineage>
</organism>
<feature type="transmembrane region" description="Helical" evidence="7">
    <location>
        <begin position="229"/>
        <end position="250"/>
    </location>
</feature>
<evidence type="ECO:0000256" key="3">
    <source>
        <dbReference type="ARBA" id="ARBA00022692"/>
    </source>
</evidence>
<feature type="transmembrane region" description="Helical" evidence="7">
    <location>
        <begin position="361"/>
        <end position="382"/>
    </location>
</feature>
<name>A0ABV8QX79_9MICC</name>
<keyword evidence="4 7" id="KW-1133">Transmembrane helix</keyword>
<comment type="caution">
    <text evidence="9">The sequence shown here is derived from an EMBL/GenBank/DDBJ whole genome shotgun (WGS) entry which is preliminary data.</text>
</comment>
<dbReference type="RefSeq" id="WP_230067850.1">
    <property type="nucleotide sequence ID" value="NZ_BAABLL010000001.1"/>
</dbReference>
<dbReference type="InterPro" id="IPR035952">
    <property type="entry name" value="Rhomboid-like_sf"/>
</dbReference>
<evidence type="ECO:0000256" key="4">
    <source>
        <dbReference type="ARBA" id="ARBA00022989"/>
    </source>
</evidence>
<feature type="transmembrane region" description="Helical" evidence="7">
    <location>
        <begin position="107"/>
        <end position="125"/>
    </location>
</feature>
<feature type="domain" description="Phosphatidylglycerol lysyltransferase C-terminal" evidence="8">
    <location>
        <begin position="505"/>
        <end position="845"/>
    </location>
</feature>
<evidence type="ECO:0000256" key="5">
    <source>
        <dbReference type="ARBA" id="ARBA00023136"/>
    </source>
</evidence>